<name>A0A8K0WHP3_9HYPO</name>
<dbReference type="PROSITE" id="PS50048">
    <property type="entry name" value="ZN2_CY6_FUNGAL_2"/>
    <property type="match status" value="1"/>
</dbReference>
<proteinExistence type="predicted"/>
<dbReference type="SMART" id="SM00066">
    <property type="entry name" value="GAL4"/>
    <property type="match status" value="1"/>
</dbReference>
<sequence>MEDQSHKRKRGFYTRSRLGCTNCRESHIRCDEDRPSCLECMVRNVPCHYKPAHVPLRERRIQPRPGEQAPWSIEDPVPLPETRLLHSSPLKVSTSWQKIVSGSLDPFDTMAIKMPLESKNLLQYFLKPTKDFKILPSDTDKYSIGSFLHNAGTLHNVILIAALHYVWKTGHLGPFEATFLYHKIESIRMINTWLNSDSHDRLLCLKHITTLCFTECCIGHIQIGEAHLQGLATYRDVRPSKNDDFNLATRVEIEFMDRFLILSLVTYFVRVYNVIGSHKSRLGNIKASTRKPEEFSPSKSRSDDDLVLKWHTYHTHGLEMRLNALHMIPFFFTPIRRDELPRPIDVRSILAFLREVTDKVDIRSSTVGRDSDRLVELWDHGPDQLLFSIVNTHFRSLRGDASLIEQDLLSSWCGFTVSMSLYLTSVLGVWNQGAPVESRLLYHFLGLLKEDLQATLVDLATDSPVYQALWIWKAFVGRLSLAQDPTATCCKRLKDLMLDFNQLVRRWVAITGTARWSEVETVLTTICWPVYFQHMGSAEKHWERTQTRLGYCKAVLRV</sequence>
<dbReference type="SUPFAM" id="SSF57701">
    <property type="entry name" value="Zn2/Cys6 DNA-binding domain"/>
    <property type="match status" value="1"/>
</dbReference>
<dbReference type="InterPro" id="IPR001138">
    <property type="entry name" value="Zn2Cys6_DnaBD"/>
</dbReference>
<dbReference type="Gene3D" id="4.10.240.10">
    <property type="entry name" value="Zn(2)-C6 fungal-type DNA-binding domain"/>
    <property type="match status" value="1"/>
</dbReference>
<dbReference type="GO" id="GO:0000981">
    <property type="term" value="F:DNA-binding transcription factor activity, RNA polymerase II-specific"/>
    <property type="evidence" value="ECO:0007669"/>
    <property type="project" value="InterPro"/>
</dbReference>
<dbReference type="AlphaFoldDB" id="A0A8K0WHP3"/>
<keyword evidence="1" id="KW-0539">Nucleus</keyword>
<organism evidence="3 4">
    <name type="scientific">Fusarium tricinctum</name>
    <dbReference type="NCBI Taxonomy" id="61284"/>
    <lineage>
        <taxon>Eukaryota</taxon>
        <taxon>Fungi</taxon>
        <taxon>Dikarya</taxon>
        <taxon>Ascomycota</taxon>
        <taxon>Pezizomycotina</taxon>
        <taxon>Sordariomycetes</taxon>
        <taxon>Hypocreomycetidae</taxon>
        <taxon>Hypocreales</taxon>
        <taxon>Nectriaceae</taxon>
        <taxon>Fusarium</taxon>
        <taxon>Fusarium tricinctum species complex</taxon>
    </lineage>
</organism>
<accession>A0A8K0WHP3</accession>
<dbReference type="CDD" id="cd00067">
    <property type="entry name" value="GAL4"/>
    <property type="match status" value="1"/>
</dbReference>
<feature type="domain" description="Zn(2)-C6 fungal-type" evidence="2">
    <location>
        <begin position="19"/>
        <end position="49"/>
    </location>
</feature>
<keyword evidence="4" id="KW-1185">Reference proteome</keyword>
<dbReference type="Pfam" id="PF00172">
    <property type="entry name" value="Zn_clus"/>
    <property type="match status" value="1"/>
</dbReference>
<reference evidence="3" key="1">
    <citation type="journal article" date="2021" name="Nat. Commun.">
        <title>Genetic determinants of endophytism in the Arabidopsis root mycobiome.</title>
        <authorList>
            <person name="Mesny F."/>
            <person name="Miyauchi S."/>
            <person name="Thiergart T."/>
            <person name="Pickel B."/>
            <person name="Atanasova L."/>
            <person name="Karlsson M."/>
            <person name="Huettel B."/>
            <person name="Barry K.W."/>
            <person name="Haridas S."/>
            <person name="Chen C."/>
            <person name="Bauer D."/>
            <person name="Andreopoulos W."/>
            <person name="Pangilinan J."/>
            <person name="LaButti K."/>
            <person name="Riley R."/>
            <person name="Lipzen A."/>
            <person name="Clum A."/>
            <person name="Drula E."/>
            <person name="Henrissat B."/>
            <person name="Kohler A."/>
            <person name="Grigoriev I.V."/>
            <person name="Martin F.M."/>
            <person name="Hacquard S."/>
        </authorList>
    </citation>
    <scope>NUCLEOTIDE SEQUENCE</scope>
    <source>
        <strain evidence="3">MPI-SDFR-AT-0068</strain>
    </source>
</reference>
<dbReference type="EMBL" id="JAGPXF010000002">
    <property type="protein sequence ID" value="KAH7258022.1"/>
    <property type="molecule type" value="Genomic_DNA"/>
</dbReference>
<comment type="caution">
    <text evidence="3">The sequence shown here is derived from an EMBL/GenBank/DDBJ whole genome shotgun (WGS) entry which is preliminary data.</text>
</comment>
<dbReference type="PROSITE" id="PS00463">
    <property type="entry name" value="ZN2_CY6_FUNGAL_1"/>
    <property type="match status" value="1"/>
</dbReference>
<dbReference type="InterPro" id="IPR036864">
    <property type="entry name" value="Zn2-C6_fun-type_DNA-bd_sf"/>
</dbReference>
<gene>
    <name evidence="3" type="ORF">BKA59DRAFT_523523</name>
</gene>
<dbReference type="GO" id="GO:0008270">
    <property type="term" value="F:zinc ion binding"/>
    <property type="evidence" value="ECO:0007669"/>
    <property type="project" value="InterPro"/>
</dbReference>
<evidence type="ECO:0000256" key="1">
    <source>
        <dbReference type="ARBA" id="ARBA00023242"/>
    </source>
</evidence>
<dbReference type="OrthoDB" id="5419315at2759"/>
<dbReference type="PANTHER" id="PTHR37534:SF46">
    <property type="entry name" value="ZN(II)2CYS6 TRANSCRIPTION FACTOR (EUROFUNG)"/>
    <property type="match status" value="1"/>
</dbReference>
<evidence type="ECO:0000313" key="3">
    <source>
        <dbReference type="EMBL" id="KAH7258022.1"/>
    </source>
</evidence>
<dbReference type="PANTHER" id="PTHR37534">
    <property type="entry name" value="TRANSCRIPTIONAL ACTIVATOR PROTEIN UGA3"/>
    <property type="match status" value="1"/>
</dbReference>
<dbReference type="Proteomes" id="UP000813427">
    <property type="component" value="Unassembled WGS sequence"/>
</dbReference>
<protein>
    <recommendedName>
        <fullName evidence="2">Zn(2)-C6 fungal-type domain-containing protein</fullName>
    </recommendedName>
</protein>
<evidence type="ECO:0000259" key="2">
    <source>
        <dbReference type="PROSITE" id="PS50048"/>
    </source>
</evidence>
<evidence type="ECO:0000313" key="4">
    <source>
        <dbReference type="Proteomes" id="UP000813427"/>
    </source>
</evidence>